<dbReference type="Gene3D" id="3.90.1530.30">
    <property type="match status" value="1"/>
</dbReference>
<dbReference type="PANTHER" id="PTHR33375">
    <property type="entry name" value="CHROMOSOME-PARTITIONING PROTEIN PARB-RELATED"/>
    <property type="match status" value="1"/>
</dbReference>
<dbReference type="GO" id="GO:0003677">
    <property type="term" value="F:DNA binding"/>
    <property type="evidence" value="ECO:0007669"/>
    <property type="project" value="InterPro"/>
</dbReference>
<dbReference type="Pfam" id="PF02195">
    <property type="entry name" value="ParB_N"/>
    <property type="match status" value="1"/>
</dbReference>
<dbReference type="SUPFAM" id="SSF110849">
    <property type="entry name" value="ParB/Sulfiredoxin"/>
    <property type="match status" value="1"/>
</dbReference>
<dbReference type="InterPro" id="IPR050336">
    <property type="entry name" value="Chromosome_partition/occlusion"/>
</dbReference>
<dbReference type="EMBL" id="MT143741">
    <property type="protein sequence ID" value="QJB01884.1"/>
    <property type="molecule type" value="Genomic_DNA"/>
</dbReference>
<dbReference type="InterPro" id="IPR004437">
    <property type="entry name" value="ParB/RepB/Spo0J"/>
</dbReference>
<dbReference type="SUPFAM" id="SSF109709">
    <property type="entry name" value="KorB DNA-binding domain-like"/>
    <property type="match status" value="1"/>
</dbReference>
<dbReference type="GO" id="GO:0005694">
    <property type="term" value="C:chromosome"/>
    <property type="evidence" value="ECO:0007669"/>
    <property type="project" value="TreeGrafter"/>
</dbReference>
<dbReference type="NCBIfam" id="TIGR00180">
    <property type="entry name" value="parB_part"/>
    <property type="match status" value="1"/>
</dbReference>
<dbReference type="Gene3D" id="1.10.10.2830">
    <property type="match status" value="1"/>
</dbReference>
<dbReference type="PANTHER" id="PTHR33375:SF1">
    <property type="entry name" value="CHROMOSOME-PARTITIONING PROTEIN PARB-RELATED"/>
    <property type="match status" value="1"/>
</dbReference>
<gene>
    <name evidence="2" type="ORF">MM171B01788_0011</name>
</gene>
<feature type="domain" description="ParB-like N-terminal" evidence="1">
    <location>
        <begin position="2"/>
        <end position="94"/>
    </location>
</feature>
<dbReference type="InterPro" id="IPR036086">
    <property type="entry name" value="ParB/Sulfiredoxin_sf"/>
</dbReference>
<organism evidence="2">
    <name type="scientific">viral metagenome</name>
    <dbReference type="NCBI Taxonomy" id="1070528"/>
    <lineage>
        <taxon>unclassified sequences</taxon>
        <taxon>metagenomes</taxon>
        <taxon>organismal metagenomes</taxon>
    </lineage>
</organism>
<dbReference type="AlphaFoldDB" id="A0A6M3M444"/>
<sequence length="251" mass="28583">MVMIPLEKIRISDSNMRINEPFGNEKEDQELIENIKSQGVIQPITVRQIGDIYAVDIGRRRFLAAKAAGFEEIPCIVTEMTDDEAMDASFSENIIRKDADPVTRGRWIVGKQERSGMSLRELGRELGISFSTLSKDRAMTTLTEEMQHEVQRDAVSRINALKILRMDLTPDEERTLAEESRSGGSKAFNKALDRMAEDHEKRGAPTGLKIIRISWGFESPEYEALKRRAEEADIELGEYCQRVLKDHLKEL</sequence>
<reference evidence="2" key="1">
    <citation type="submission" date="2020-03" db="EMBL/GenBank/DDBJ databases">
        <title>The deep terrestrial virosphere.</title>
        <authorList>
            <person name="Holmfeldt K."/>
            <person name="Nilsson E."/>
            <person name="Simone D."/>
            <person name="Lopez-Fernandez M."/>
            <person name="Wu X."/>
            <person name="de Brujin I."/>
            <person name="Lundin D."/>
            <person name="Andersson A."/>
            <person name="Bertilsson S."/>
            <person name="Dopson M."/>
        </authorList>
    </citation>
    <scope>NUCLEOTIDE SEQUENCE</scope>
    <source>
        <strain evidence="2">MM171B01788</strain>
    </source>
</reference>
<protein>
    <recommendedName>
        <fullName evidence="1">ParB-like N-terminal domain-containing protein</fullName>
    </recommendedName>
</protein>
<dbReference type="SMART" id="SM00470">
    <property type="entry name" value="ParB"/>
    <property type="match status" value="1"/>
</dbReference>
<proteinExistence type="predicted"/>
<evidence type="ECO:0000313" key="2">
    <source>
        <dbReference type="EMBL" id="QJB01884.1"/>
    </source>
</evidence>
<dbReference type="InterPro" id="IPR003115">
    <property type="entry name" value="ParB_N"/>
</dbReference>
<accession>A0A6M3M444</accession>
<dbReference type="GO" id="GO:0007059">
    <property type="term" value="P:chromosome segregation"/>
    <property type="evidence" value="ECO:0007669"/>
    <property type="project" value="TreeGrafter"/>
</dbReference>
<name>A0A6M3M444_9ZZZZ</name>
<evidence type="ECO:0000259" key="1">
    <source>
        <dbReference type="SMART" id="SM00470"/>
    </source>
</evidence>